<dbReference type="Proteomes" id="UP000838756">
    <property type="component" value="Unassembled WGS sequence"/>
</dbReference>
<accession>A0A8S4QMQ6</accession>
<organism evidence="1 2">
    <name type="scientific">Pararge aegeria aegeria</name>
    <dbReference type="NCBI Taxonomy" id="348720"/>
    <lineage>
        <taxon>Eukaryota</taxon>
        <taxon>Metazoa</taxon>
        <taxon>Ecdysozoa</taxon>
        <taxon>Arthropoda</taxon>
        <taxon>Hexapoda</taxon>
        <taxon>Insecta</taxon>
        <taxon>Pterygota</taxon>
        <taxon>Neoptera</taxon>
        <taxon>Endopterygota</taxon>
        <taxon>Lepidoptera</taxon>
        <taxon>Glossata</taxon>
        <taxon>Ditrysia</taxon>
        <taxon>Papilionoidea</taxon>
        <taxon>Nymphalidae</taxon>
        <taxon>Satyrinae</taxon>
        <taxon>Satyrini</taxon>
        <taxon>Parargina</taxon>
        <taxon>Pararge</taxon>
    </lineage>
</organism>
<proteinExistence type="predicted"/>
<dbReference type="EMBL" id="CAKXAJ010016069">
    <property type="protein sequence ID" value="CAH2216608.1"/>
    <property type="molecule type" value="Genomic_DNA"/>
</dbReference>
<evidence type="ECO:0000313" key="1">
    <source>
        <dbReference type="EMBL" id="CAH2216608.1"/>
    </source>
</evidence>
<evidence type="ECO:0000313" key="2">
    <source>
        <dbReference type="Proteomes" id="UP000838756"/>
    </source>
</evidence>
<protein>
    <submittedName>
        <fullName evidence="1">Jg27051 protein</fullName>
    </submittedName>
</protein>
<gene>
    <name evidence="1" type="primary">jg27051</name>
    <name evidence="1" type="ORF">PAEG_LOCUS4598</name>
</gene>
<name>A0A8S4QMQ6_9NEOP</name>
<comment type="caution">
    <text evidence="1">The sequence shown here is derived from an EMBL/GenBank/DDBJ whole genome shotgun (WGS) entry which is preliminary data.</text>
</comment>
<reference evidence="1" key="1">
    <citation type="submission" date="2022-03" db="EMBL/GenBank/DDBJ databases">
        <authorList>
            <person name="Lindestad O."/>
        </authorList>
    </citation>
    <scope>NUCLEOTIDE SEQUENCE</scope>
</reference>
<dbReference type="AlphaFoldDB" id="A0A8S4QMQ6"/>
<keyword evidence="2" id="KW-1185">Reference proteome</keyword>
<sequence length="163" mass="19533">MYNNKPEIKGTMQIDQNVEQITKHITTCYEKACPLRIQKTKHAPKHSWWGPDLERKRQRLRHLFNRAKNTRKDADWDKFKEAQSQYKKLVQQKTVKWQHFCTSIENYDNANRIRKILARDNIRTIGSLKKQDGNYIKNDKEVSETLIETHFPGCRPSSLRFIY</sequence>
<dbReference type="OrthoDB" id="5419617at2759"/>